<evidence type="ECO:0000313" key="2">
    <source>
        <dbReference type="Proteomes" id="UP000499080"/>
    </source>
</evidence>
<dbReference type="Proteomes" id="UP000499080">
    <property type="component" value="Unassembled WGS sequence"/>
</dbReference>
<comment type="caution">
    <text evidence="1">The sequence shown here is derived from an EMBL/GenBank/DDBJ whole genome shotgun (WGS) entry which is preliminary data.</text>
</comment>
<gene>
    <name evidence="1" type="ORF">AVEN_197333_1</name>
</gene>
<accession>A0A4Y2IWA6</accession>
<reference evidence="1 2" key="1">
    <citation type="journal article" date="2019" name="Sci. Rep.">
        <title>Orb-weaving spider Araneus ventricosus genome elucidates the spidroin gene catalogue.</title>
        <authorList>
            <person name="Kono N."/>
            <person name="Nakamura H."/>
            <person name="Ohtoshi R."/>
            <person name="Moran D.A.P."/>
            <person name="Shinohara A."/>
            <person name="Yoshida Y."/>
            <person name="Fujiwara M."/>
            <person name="Mori M."/>
            <person name="Tomita M."/>
            <person name="Arakawa K."/>
        </authorList>
    </citation>
    <scope>NUCLEOTIDE SEQUENCE [LARGE SCALE GENOMIC DNA]</scope>
</reference>
<organism evidence="1 2">
    <name type="scientific">Araneus ventricosus</name>
    <name type="common">Orbweaver spider</name>
    <name type="synonym">Epeira ventricosa</name>
    <dbReference type="NCBI Taxonomy" id="182803"/>
    <lineage>
        <taxon>Eukaryota</taxon>
        <taxon>Metazoa</taxon>
        <taxon>Ecdysozoa</taxon>
        <taxon>Arthropoda</taxon>
        <taxon>Chelicerata</taxon>
        <taxon>Arachnida</taxon>
        <taxon>Araneae</taxon>
        <taxon>Araneomorphae</taxon>
        <taxon>Entelegynae</taxon>
        <taxon>Araneoidea</taxon>
        <taxon>Araneidae</taxon>
        <taxon>Araneus</taxon>
    </lineage>
</organism>
<name>A0A4Y2IWA6_ARAVE</name>
<evidence type="ECO:0000313" key="1">
    <source>
        <dbReference type="EMBL" id="GBM81192.1"/>
    </source>
</evidence>
<dbReference type="AlphaFoldDB" id="A0A4Y2IWA6"/>
<dbReference type="EMBL" id="BGPR01002930">
    <property type="protein sequence ID" value="GBM81192.1"/>
    <property type="molecule type" value="Genomic_DNA"/>
</dbReference>
<protein>
    <submittedName>
        <fullName evidence="1">Uncharacterized protein</fullName>
    </submittedName>
</protein>
<sequence>MLYGLRSGDLLANPSGEYPHSLKIRRPEELYVASRYRPKKNEIWANCTPEKANKGSKISSLYLTPVTVPLSKTWRVFSHPK</sequence>
<proteinExistence type="predicted"/>
<keyword evidence="2" id="KW-1185">Reference proteome</keyword>